<gene>
    <name evidence="1" type="ORF">RM705_11100</name>
</gene>
<dbReference type="EMBL" id="JAVRFA010000009">
    <property type="protein sequence ID" value="MDT0395247.1"/>
    <property type="molecule type" value="Genomic_DNA"/>
</dbReference>
<evidence type="ECO:0000313" key="1">
    <source>
        <dbReference type="EMBL" id="MDT0395247.1"/>
    </source>
</evidence>
<name>A0ABU2PSV0_9ACTN</name>
<dbReference type="Proteomes" id="UP001183881">
    <property type="component" value="Unassembled WGS sequence"/>
</dbReference>
<organism evidence="1 2">
    <name type="scientific">Streptomyces edwardsiae</name>
    <dbReference type="NCBI Taxonomy" id="3075527"/>
    <lineage>
        <taxon>Bacteria</taxon>
        <taxon>Bacillati</taxon>
        <taxon>Actinomycetota</taxon>
        <taxon>Actinomycetes</taxon>
        <taxon>Kitasatosporales</taxon>
        <taxon>Streptomycetaceae</taxon>
        <taxon>Streptomyces</taxon>
    </lineage>
</organism>
<proteinExistence type="predicted"/>
<dbReference type="RefSeq" id="WP_311643394.1">
    <property type="nucleotide sequence ID" value="NZ_JAVRFA010000009.1"/>
</dbReference>
<accession>A0ABU2PSV0</accession>
<comment type="caution">
    <text evidence="1">The sequence shown here is derived from an EMBL/GenBank/DDBJ whole genome shotgun (WGS) entry which is preliminary data.</text>
</comment>
<evidence type="ECO:0000313" key="2">
    <source>
        <dbReference type="Proteomes" id="UP001183881"/>
    </source>
</evidence>
<reference evidence="2" key="1">
    <citation type="submission" date="2023-07" db="EMBL/GenBank/DDBJ databases">
        <title>30 novel species of actinomycetes from the DSMZ collection.</title>
        <authorList>
            <person name="Nouioui I."/>
        </authorList>
    </citation>
    <scope>NUCLEOTIDE SEQUENCE [LARGE SCALE GENOMIC DNA]</scope>
    <source>
        <strain evidence="2">DSM 41636</strain>
    </source>
</reference>
<keyword evidence="2" id="KW-1185">Reference proteome</keyword>
<sequence>MTDVLTLQTSGISLLRPGVLAAAVRGPSRPQLTAPTFTPSERRLMDEADIVLSAAGG</sequence>
<protein>
    <submittedName>
        <fullName evidence="1">Uncharacterized protein</fullName>
    </submittedName>
</protein>